<organism evidence="1 2">
    <name type="scientific">Tanacetum coccineum</name>
    <dbReference type="NCBI Taxonomy" id="301880"/>
    <lineage>
        <taxon>Eukaryota</taxon>
        <taxon>Viridiplantae</taxon>
        <taxon>Streptophyta</taxon>
        <taxon>Embryophyta</taxon>
        <taxon>Tracheophyta</taxon>
        <taxon>Spermatophyta</taxon>
        <taxon>Magnoliopsida</taxon>
        <taxon>eudicotyledons</taxon>
        <taxon>Gunneridae</taxon>
        <taxon>Pentapetalae</taxon>
        <taxon>asterids</taxon>
        <taxon>campanulids</taxon>
        <taxon>Asterales</taxon>
        <taxon>Asteraceae</taxon>
        <taxon>Asteroideae</taxon>
        <taxon>Anthemideae</taxon>
        <taxon>Anthemidinae</taxon>
        <taxon>Tanacetum</taxon>
    </lineage>
</organism>
<proteinExistence type="predicted"/>
<reference evidence="1" key="2">
    <citation type="submission" date="2022-01" db="EMBL/GenBank/DDBJ databases">
        <authorList>
            <person name="Yamashiro T."/>
            <person name="Shiraishi A."/>
            <person name="Satake H."/>
            <person name="Nakayama K."/>
        </authorList>
    </citation>
    <scope>NUCLEOTIDE SEQUENCE</scope>
</reference>
<evidence type="ECO:0000313" key="1">
    <source>
        <dbReference type="EMBL" id="GJT72143.1"/>
    </source>
</evidence>
<dbReference type="EMBL" id="BQNB010018230">
    <property type="protein sequence ID" value="GJT72143.1"/>
    <property type="molecule type" value="Genomic_DNA"/>
</dbReference>
<name>A0ABQ5GAP2_9ASTR</name>
<keyword evidence="2" id="KW-1185">Reference proteome</keyword>
<dbReference type="Proteomes" id="UP001151760">
    <property type="component" value="Unassembled WGS sequence"/>
</dbReference>
<gene>
    <name evidence="1" type="ORF">Tco_1031429</name>
</gene>
<reference evidence="1" key="1">
    <citation type="journal article" date="2022" name="Int. J. Mol. Sci.">
        <title>Draft Genome of Tanacetum Coccineum: Genomic Comparison of Closely Related Tanacetum-Family Plants.</title>
        <authorList>
            <person name="Yamashiro T."/>
            <person name="Shiraishi A."/>
            <person name="Nakayama K."/>
            <person name="Satake H."/>
        </authorList>
    </citation>
    <scope>NUCLEOTIDE SEQUENCE</scope>
</reference>
<accession>A0ABQ5GAP2</accession>
<comment type="caution">
    <text evidence="1">The sequence shown here is derived from an EMBL/GenBank/DDBJ whole genome shotgun (WGS) entry which is preliminary data.</text>
</comment>
<sequence>MLFSSTNVPDYFLATPGNTSPNSSNDLTKYLLAILVFSPLHDDPYMEIMQAYDATNNELPIASLQAPIAPPTVVSPSPVLSLSPMFDSRDLFPPEEISPPKDIETLVESPIPISPSLLVGSSSPVRLSILYPVMPPKRTSTSAAPAMTHAAIRQLVVDSVVTALEITYNPPISTLETTLEDIQVRH</sequence>
<evidence type="ECO:0000313" key="2">
    <source>
        <dbReference type="Proteomes" id="UP001151760"/>
    </source>
</evidence>
<protein>
    <submittedName>
        <fullName evidence="1">Uncharacterized protein</fullName>
    </submittedName>
</protein>